<evidence type="ECO:0000256" key="5">
    <source>
        <dbReference type="ARBA" id="ARBA00038359"/>
    </source>
</evidence>
<feature type="domain" description="Rhodopsin" evidence="8">
    <location>
        <begin position="54"/>
        <end position="311"/>
    </location>
</feature>
<dbReference type="AlphaFoldDB" id="A0A6A5TTC4"/>
<sequence>MERISELVNAEGIQELPLNQVYLLIEHACRVDQLSFKVWSILFTACAVLAATTRLLIRYLRERTLFLEDYLILFATICLICETGLVYSFIKTMYLIDATTLRLPVLGHLARAKEGSPAHGLFTDFLKTGPQVMNAYLTFGWFAVFAVKASFLALFYKMLRNVSKNLMTWFWITVTLTAMSAIIVVLEDFIICPQFGAGPAQCFVKNGYTFSISSGVVVQSLDIITDLMIVSIPILLLRLSHLHLQHKLRLSLVLCLSTTCILLSIGRLAGGISHNVFSKHQFSLTWVSFMLHCEAAVAVMAGSVPALHALFTSHHQRNRPRMVLSMGEDETIKEKAIRVLGRRRVDEEAETGLAVPGLVHERVRVVSITRWRQSFGSIMPRRTPSNRSRRLTASHHRRNDSTDSGMIHPGIAYHNFRREEKDREKKNSERRAIRVTFETTVSSHSASEKSLDIAEASSPSGTVVSAPNSPKLNKNFLMPPMPEPAMSSRGMDLFVDEQFGRIHAGLHM</sequence>
<dbReference type="PANTHER" id="PTHR33048:SF92">
    <property type="entry name" value="INTEGRAL MEMBRANE PROTEIN"/>
    <property type="match status" value="1"/>
</dbReference>
<comment type="subcellular location">
    <subcellularLocation>
        <location evidence="1">Membrane</location>
        <topology evidence="1">Multi-pass membrane protein</topology>
    </subcellularLocation>
</comment>
<dbReference type="OrthoDB" id="444631at2759"/>
<name>A0A6A5TTC4_9PLEO</name>
<evidence type="ECO:0000259" key="8">
    <source>
        <dbReference type="Pfam" id="PF20684"/>
    </source>
</evidence>
<protein>
    <recommendedName>
        <fullName evidence="8">Rhodopsin domain-containing protein</fullName>
    </recommendedName>
</protein>
<dbReference type="InterPro" id="IPR049326">
    <property type="entry name" value="Rhodopsin_dom_fungi"/>
</dbReference>
<feature type="transmembrane region" description="Helical" evidence="7">
    <location>
        <begin position="216"/>
        <end position="236"/>
    </location>
</feature>
<dbReference type="EMBL" id="ML976995">
    <property type="protein sequence ID" value="KAF1955250.1"/>
    <property type="molecule type" value="Genomic_DNA"/>
</dbReference>
<feature type="compositionally biased region" description="Basic residues" evidence="6">
    <location>
        <begin position="387"/>
        <end position="398"/>
    </location>
</feature>
<keyword evidence="3 7" id="KW-1133">Transmembrane helix</keyword>
<evidence type="ECO:0000256" key="6">
    <source>
        <dbReference type="SAM" id="MobiDB-lite"/>
    </source>
</evidence>
<keyword evidence="4 7" id="KW-0472">Membrane</keyword>
<dbReference type="Pfam" id="PF20684">
    <property type="entry name" value="Fung_rhodopsin"/>
    <property type="match status" value="1"/>
</dbReference>
<evidence type="ECO:0000256" key="3">
    <source>
        <dbReference type="ARBA" id="ARBA00022989"/>
    </source>
</evidence>
<feature type="transmembrane region" description="Helical" evidence="7">
    <location>
        <begin position="248"/>
        <end position="269"/>
    </location>
</feature>
<feature type="transmembrane region" description="Helical" evidence="7">
    <location>
        <begin position="289"/>
        <end position="311"/>
    </location>
</feature>
<keyword evidence="2 7" id="KW-0812">Transmembrane</keyword>
<evidence type="ECO:0000313" key="10">
    <source>
        <dbReference type="Proteomes" id="UP000800035"/>
    </source>
</evidence>
<reference evidence="9" key="1">
    <citation type="journal article" date="2020" name="Stud. Mycol.">
        <title>101 Dothideomycetes genomes: a test case for predicting lifestyles and emergence of pathogens.</title>
        <authorList>
            <person name="Haridas S."/>
            <person name="Albert R."/>
            <person name="Binder M."/>
            <person name="Bloem J."/>
            <person name="Labutti K."/>
            <person name="Salamov A."/>
            <person name="Andreopoulos B."/>
            <person name="Baker S."/>
            <person name="Barry K."/>
            <person name="Bills G."/>
            <person name="Bluhm B."/>
            <person name="Cannon C."/>
            <person name="Castanera R."/>
            <person name="Culley D."/>
            <person name="Daum C."/>
            <person name="Ezra D."/>
            <person name="Gonzalez J."/>
            <person name="Henrissat B."/>
            <person name="Kuo A."/>
            <person name="Liang C."/>
            <person name="Lipzen A."/>
            <person name="Lutzoni F."/>
            <person name="Magnuson J."/>
            <person name="Mondo S."/>
            <person name="Nolan M."/>
            <person name="Ohm R."/>
            <person name="Pangilinan J."/>
            <person name="Park H.-J."/>
            <person name="Ramirez L."/>
            <person name="Alfaro M."/>
            <person name="Sun H."/>
            <person name="Tritt A."/>
            <person name="Yoshinaga Y."/>
            <person name="Zwiers L.-H."/>
            <person name="Turgeon B."/>
            <person name="Goodwin S."/>
            <person name="Spatafora J."/>
            <person name="Crous P."/>
            <person name="Grigoriev I."/>
        </authorList>
    </citation>
    <scope>NUCLEOTIDE SEQUENCE</scope>
    <source>
        <strain evidence="9">CBS 675.92</strain>
    </source>
</reference>
<dbReference type="Proteomes" id="UP000800035">
    <property type="component" value="Unassembled WGS sequence"/>
</dbReference>
<feature type="transmembrane region" description="Helical" evidence="7">
    <location>
        <begin position="135"/>
        <end position="156"/>
    </location>
</feature>
<feature type="transmembrane region" description="Helical" evidence="7">
    <location>
        <begin position="38"/>
        <end position="57"/>
    </location>
</feature>
<accession>A0A6A5TTC4</accession>
<evidence type="ECO:0000256" key="7">
    <source>
        <dbReference type="SAM" id="Phobius"/>
    </source>
</evidence>
<evidence type="ECO:0000256" key="1">
    <source>
        <dbReference type="ARBA" id="ARBA00004141"/>
    </source>
</evidence>
<organism evidence="9 10">
    <name type="scientific">Byssothecium circinans</name>
    <dbReference type="NCBI Taxonomy" id="147558"/>
    <lineage>
        <taxon>Eukaryota</taxon>
        <taxon>Fungi</taxon>
        <taxon>Dikarya</taxon>
        <taxon>Ascomycota</taxon>
        <taxon>Pezizomycotina</taxon>
        <taxon>Dothideomycetes</taxon>
        <taxon>Pleosporomycetidae</taxon>
        <taxon>Pleosporales</taxon>
        <taxon>Massarineae</taxon>
        <taxon>Massarinaceae</taxon>
        <taxon>Byssothecium</taxon>
    </lineage>
</organism>
<feature type="transmembrane region" description="Helical" evidence="7">
    <location>
        <begin position="168"/>
        <end position="186"/>
    </location>
</feature>
<evidence type="ECO:0000313" key="9">
    <source>
        <dbReference type="EMBL" id="KAF1955250.1"/>
    </source>
</evidence>
<feature type="transmembrane region" description="Helical" evidence="7">
    <location>
        <begin position="69"/>
        <end position="90"/>
    </location>
</feature>
<evidence type="ECO:0000256" key="2">
    <source>
        <dbReference type="ARBA" id="ARBA00022692"/>
    </source>
</evidence>
<gene>
    <name evidence="9" type="ORF">CC80DRAFT_447609</name>
</gene>
<feature type="compositionally biased region" description="Polar residues" evidence="6">
    <location>
        <begin position="457"/>
        <end position="472"/>
    </location>
</feature>
<proteinExistence type="inferred from homology"/>
<feature type="region of interest" description="Disordered" evidence="6">
    <location>
        <begin position="378"/>
        <end position="409"/>
    </location>
</feature>
<feature type="region of interest" description="Disordered" evidence="6">
    <location>
        <begin position="444"/>
        <end position="475"/>
    </location>
</feature>
<dbReference type="PANTHER" id="PTHR33048">
    <property type="entry name" value="PTH11-LIKE INTEGRAL MEMBRANE PROTEIN (AFU_ORTHOLOGUE AFUA_5G11245)"/>
    <property type="match status" value="1"/>
</dbReference>
<comment type="similarity">
    <text evidence="5">Belongs to the SAT4 family.</text>
</comment>
<dbReference type="GO" id="GO:0016020">
    <property type="term" value="C:membrane"/>
    <property type="evidence" value="ECO:0007669"/>
    <property type="project" value="UniProtKB-SubCell"/>
</dbReference>
<keyword evidence="10" id="KW-1185">Reference proteome</keyword>
<evidence type="ECO:0000256" key="4">
    <source>
        <dbReference type="ARBA" id="ARBA00023136"/>
    </source>
</evidence>
<dbReference type="InterPro" id="IPR052337">
    <property type="entry name" value="SAT4-like"/>
</dbReference>